<keyword evidence="1" id="KW-0472">Membrane</keyword>
<keyword evidence="1" id="KW-0812">Transmembrane</keyword>
<keyword evidence="1" id="KW-1133">Transmembrane helix</keyword>
<dbReference type="EMBL" id="JACHHO010000001">
    <property type="protein sequence ID" value="MBB5203158.1"/>
    <property type="molecule type" value="Genomic_DNA"/>
</dbReference>
<reference evidence="2 3" key="1">
    <citation type="submission" date="2020-08" db="EMBL/GenBank/DDBJ databases">
        <title>Genomic Encyclopedia of Type Strains, Phase IV (KMG-IV): sequencing the most valuable type-strain genomes for metagenomic binning, comparative biology and taxonomic classification.</title>
        <authorList>
            <person name="Goeker M."/>
        </authorList>
    </citation>
    <scope>NUCLEOTIDE SEQUENCE [LARGE SCALE GENOMIC DNA]</scope>
    <source>
        <strain evidence="2 3">DSM 23958</strain>
    </source>
</reference>
<dbReference type="Proteomes" id="UP000554837">
    <property type="component" value="Unassembled WGS sequence"/>
</dbReference>
<evidence type="ECO:0000313" key="2">
    <source>
        <dbReference type="EMBL" id="MBB5203158.1"/>
    </source>
</evidence>
<evidence type="ECO:0000313" key="3">
    <source>
        <dbReference type="Proteomes" id="UP000554837"/>
    </source>
</evidence>
<sequence>MFVMEVPALNARGKYFIGLLIGAIAIGFVTFGWHRWSVPTEQPVDMSQAHMPNQAPSLGEEVRKAQPKVEDLTAQTGVSSAALSSSPSQVLWKSPHAGGLGVAVHAALQTRSGPDAFKLSTQLLRCEMLDASMAVTRAALQRTTVEAERQVLVHAIADEQQQLKDCQTVDGDLRQRQQQLLKIAYEAKVQGAAASYLSTYGREQTLPEEMNAVLLEDAQRGDIFALAALARDTRLGNSLSERVVFSAALAKLSHSQNDRVRGIAQSGFRQAVLRAHARGELTADPLADGGLDRVTEPSRLAAIFTGAWRLTDATALARIDRFVSAAEAAQQR</sequence>
<protein>
    <submittedName>
        <fullName evidence="2">Uncharacterized protein</fullName>
    </submittedName>
</protein>
<accession>A0A840S176</accession>
<keyword evidence="3" id="KW-1185">Reference proteome</keyword>
<proteinExistence type="predicted"/>
<organism evidence="2 3">
    <name type="scientific">Inhella inkyongensis</name>
    <dbReference type="NCBI Taxonomy" id="392593"/>
    <lineage>
        <taxon>Bacteria</taxon>
        <taxon>Pseudomonadati</taxon>
        <taxon>Pseudomonadota</taxon>
        <taxon>Betaproteobacteria</taxon>
        <taxon>Burkholderiales</taxon>
        <taxon>Sphaerotilaceae</taxon>
        <taxon>Inhella</taxon>
    </lineage>
</organism>
<dbReference type="RefSeq" id="WP_138857769.1">
    <property type="nucleotide sequence ID" value="NZ_CP040709.1"/>
</dbReference>
<name>A0A840S176_9BURK</name>
<evidence type="ECO:0000256" key="1">
    <source>
        <dbReference type="SAM" id="Phobius"/>
    </source>
</evidence>
<feature type="transmembrane region" description="Helical" evidence="1">
    <location>
        <begin position="15"/>
        <end position="33"/>
    </location>
</feature>
<gene>
    <name evidence="2" type="ORF">HNQ51_000451</name>
</gene>
<dbReference type="AlphaFoldDB" id="A0A840S176"/>
<comment type="caution">
    <text evidence="2">The sequence shown here is derived from an EMBL/GenBank/DDBJ whole genome shotgun (WGS) entry which is preliminary data.</text>
</comment>